<dbReference type="EMBL" id="MPDP01000288">
    <property type="protein sequence ID" value="KAK1456099.1"/>
    <property type="molecule type" value="Genomic_DNA"/>
</dbReference>
<keyword evidence="2" id="KW-1185">Reference proteome</keyword>
<organism evidence="1 2">
    <name type="scientific">Colletotrichum cuscutae</name>
    <dbReference type="NCBI Taxonomy" id="1209917"/>
    <lineage>
        <taxon>Eukaryota</taxon>
        <taxon>Fungi</taxon>
        <taxon>Dikarya</taxon>
        <taxon>Ascomycota</taxon>
        <taxon>Pezizomycotina</taxon>
        <taxon>Sordariomycetes</taxon>
        <taxon>Hypocreomycetidae</taxon>
        <taxon>Glomerellales</taxon>
        <taxon>Glomerellaceae</taxon>
        <taxon>Colletotrichum</taxon>
        <taxon>Colletotrichum acutatum species complex</taxon>
    </lineage>
</organism>
<gene>
    <name evidence="1" type="ORF">CCUS01_10280</name>
</gene>
<accession>A0AAI9UGL5</accession>
<name>A0AAI9UGL5_9PEZI</name>
<evidence type="ECO:0000313" key="1">
    <source>
        <dbReference type="EMBL" id="KAK1456099.1"/>
    </source>
</evidence>
<proteinExistence type="predicted"/>
<evidence type="ECO:0000313" key="2">
    <source>
        <dbReference type="Proteomes" id="UP001239213"/>
    </source>
</evidence>
<feature type="non-terminal residue" evidence="1">
    <location>
        <position position="1"/>
    </location>
</feature>
<comment type="caution">
    <text evidence="1">The sequence shown here is derived from an EMBL/GenBank/DDBJ whole genome shotgun (WGS) entry which is preliminary data.</text>
</comment>
<dbReference type="AlphaFoldDB" id="A0AAI9UGL5"/>
<sequence length="122" mass="13742">ASVAPSGPRPLRFRPHPNETAAWGSPFLCVRELAVARMHFVSNHCKRDGLQLLRGNSVDKESAVLEVPKCYTLRRGTSCTTQPLCYCQLGLCGLLDWIVVWPQSPAGSVKEWARRLKEWMHL</sequence>
<dbReference type="Proteomes" id="UP001239213">
    <property type="component" value="Unassembled WGS sequence"/>
</dbReference>
<reference evidence="1" key="1">
    <citation type="submission" date="2016-11" db="EMBL/GenBank/DDBJ databases">
        <title>The genome sequence of Colletotrichum cuscutae.</title>
        <authorList>
            <person name="Baroncelli R."/>
        </authorList>
    </citation>
    <scope>NUCLEOTIDE SEQUENCE</scope>
    <source>
        <strain evidence="1">IMI 304802</strain>
    </source>
</reference>
<protein>
    <submittedName>
        <fullName evidence="1">Uncharacterized protein</fullName>
    </submittedName>
</protein>